<comment type="similarity">
    <text evidence="6">Belongs to the Vsr family.</text>
</comment>
<dbReference type="AlphaFoldDB" id="Q5QV95"/>
<dbReference type="NCBIfam" id="TIGR00632">
    <property type="entry name" value="vsr"/>
    <property type="match status" value="1"/>
</dbReference>
<keyword evidence="1" id="KW-0540">Nuclease</keyword>
<keyword evidence="5" id="KW-0234">DNA repair</keyword>
<dbReference type="GeneID" id="41337721"/>
<dbReference type="SUPFAM" id="SSF52980">
    <property type="entry name" value="Restriction endonuclease-like"/>
    <property type="match status" value="1"/>
</dbReference>
<dbReference type="REBASE" id="10635">
    <property type="entry name" value="V.IloORF2528P"/>
</dbReference>
<evidence type="ECO:0000256" key="3">
    <source>
        <dbReference type="ARBA" id="ARBA00022763"/>
    </source>
</evidence>
<evidence type="ECO:0000256" key="2">
    <source>
        <dbReference type="ARBA" id="ARBA00022759"/>
    </source>
</evidence>
<dbReference type="InterPro" id="IPR011335">
    <property type="entry name" value="Restrct_endonuc-II-like"/>
</dbReference>
<name>Q5QV95_IDILO</name>
<keyword evidence="8" id="KW-1185">Reference proteome</keyword>
<sequence>MADVHNTEQRRKNMRAIKSRDTSIEIQVRRILWHAGYRYRLNVKALPGKPDIYLPKYRAVIQINGCLWHGHNCPQFVLPKTRTEFWRNKIKDNVRRDLKSVAALHDKGLRLLVIWECALQGKARLDNRYTYNLLNRWLSSTELLANIDKQGLSSTTLYEFKSQINPSLTES</sequence>
<dbReference type="OrthoDB" id="9801520at2"/>
<dbReference type="eggNOG" id="COG3727">
    <property type="taxonomic scope" value="Bacteria"/>
</dbReference>
<dbReference type="Pfam" id="PF03852">
    <property type="entry name" value="Vsr"/>
    <property type="match status" value="1"/>
</dbReference>
<dbReference type="Proteomes" id="UP000001171">
    <property type="component" value="Chromosome"/>
</dbReference>
<dbReference type="HOGENOM" id="CLU_111913_1_1_6"/>
<dbReference type="CDD" id="cd00221">
    <property type="entry name" value="Vsr"/>
    <property type="match status" value="1"/>
</dbReference>
<evidence type="ECO:0000256" key="6">
    <source>
        <dbReference type="ARBA" id="ARBA00029466"/>
    </source>
</evidence>
<keyword evidence="2 7" id="KW-0255">Endonuclease</keyword>
<keyword evidence="3" id="KW-0227">DNA damage</keyword>
<dbReference type="InterPro" id="IPR004603">
    <property type="entry name" value="DNA_mismatch_endonuc_vsr"/>
</dbReference>
<dbReference type="STRING" id="283942.IL2527"/>
<reference evidence="7 8" key="1">
    <citation type="journal article" date="2004" name="Proc. Natl. Acad. Sci. U.S.A.">
        <title>Genome sequence of the deep-sea gamma-proteobacterium Idiomarina loihiensis reveals amino acid fermentation as a source of carbon and energy.</title>
        <authorList>
            <person name="Hou S."/>
            <person name="Saw J.H."/>
            <person name="Lee K.S."/>
            <person name="Freitas T.A."/>
            <person name="Belisle C."/>
            <person name="Kawarabayasi Y."/>
            <person name="Donachie S.P."/>
            <person name="Pikina A."/>
            <person name="Galperin M.Y."/>
            <person name="Koonin E.V."/>
            <person name="Makarova K.S."/>
            <person name="Omelchenko M.V."/>
            <person name="Sorokin A."/>
            <person name="Wolf Y.I."/>
            <person name="Li Q.X."/>
            <person name="Keum Y.S."/>
            <person name="Campbell S."/>
            <person name="Denery J."/>
            <person name="Aizawa S."/>
            <person name="Shibata S."/>
            <person name="Malahoff A."/>
            <person name="Alam M."/>
        </authorList>
    </citation>
    <scope>NUCLEOTIDE SEQUENCE [LARGE SCALE GENOMIC DNA]</scope>
    <source>
        <strain evidence="8">ATCC BAA-735 / DSM 15497 / L2-TR</strain>
    </source>
</reference>
<proteinExistence type="inferred from homology"/>
<evidence type="ECO:0000313" key="7">
    <source>
        <dbReference type="EMBL" id="AAV83359.1"/>
    </source>
</evidence>
<evidence type="ECO:0000256" key="1">
    <source>
        <dbReference type="ARBA" id="ARBA00022722"/>
    </source>
</evidence>
<dbReference type="KEGG" id="ilo:IL2527"/>
<dbReference type="GO" id="GO:0006298">
    <property type="term" value="P:mismatch repair"/>
    <property type="evidence" value="ECO:0007669"/>
    <property type="project" value="InterPro"/>
</dbReference>
<organism evidence="7 8">
    <name type="scientific">Idiomarina loihiensis (strain ATCC BAA-735 / DSM 15497 / L2-TR)</name>
    <dbReference type="NCBI Taxonomy" id="283942"/>
    <lineage>
        <taxon>Bacteria</taxon>
        <taxon>Pseudomonadati</taxon>
        <taxon>Pseudomonadota</taxon>
        <taxon>Gammaproteobacteria</taxon>
        <taxon>Alteromonadales</taxon>
        <taxon>Idiomarinaceae</taxon>
        <taxon>Idiomarina</taxon>
    </lineage>
</organism>
<evidence type="ECO:0000256" key="4">
    <source>
        <dbReference type="ARBA" id="ARBA00022801"/>
    </source>
</evidence>
<evidence type="ECO:0000313" key="8">
    <source>
        <dbReference type="Proteomes" id="UP000001171"/>
    </source>
</evidence>
<gene>
    <name evidence="7" type="primary">vsr</name>
    <name evidence="7" type="ordered locus">IL2527</name>
</gene>
<evidence type="ECO:0000256" key="5">
    <source>
        <dbReference type="ARBA" id="ARBA00023204"/>
    </source>
</evidence>
<dbReference type="EMBL" id="AE017340">
    <property type="protein sequence ID" value="AAV83359.1"/>
    <property type="molecule type" value="Genomic_DNA"/>
</dbReference>
<dbReference type="GO" id="GO:0016787">
    <property type="term" value="F:hydrolase activity"/>
    <property type="evidence" value="ECO:0007669"/>
    <property type="project" value="UniProtKB-KW"/>
</dbReference>
<dbReference type="RefSeq" id="WP_011235751.1">
    <property type="nucleotide sequence ID" value="NC_006512.1"/>
</dbReference>
<protein>
    <submittedName>
        <fullName evidence="7">DNA mismatch endonuclease, patch repair protein</fullName>
    </submittedName>
</protein>
<accession>Q5QV95</accession>
<dbReference type="Gene3D" id="3.40.960.10">
    <property type="entry name" value="VSR Endonuclease"/>
    <property type="match status" value="1"/>
</dbReference>
<keyword evidence="4" id="KW-0378">Hydrolase</keyword>
<dbReference type="GO" id="GO:0004519">
    <property type="term" value="F:endonuclease activity"/>
    <property type="evidence" value="ECO:0007669"/>
    <property type="project" value="UniProtKB-KW"/>
</dbReference>